<dbReference type="Gramene" id="Psat03G0297800-T1">
    <property type="protein sequence ID" value="KAI5427773.1"/>
    <property type="gene ID" value="KIW84_032978"/>
</dbReference>
<dbReference type="Proteomes" id="UP001058974">
    <property type="component" value="Chromosome 3"/>
</dbReference>
<dbReference type="AlphaFoldDB" id="A0A9D4XWT9"/>
<reference evidence="3 4" key="1">
    <citation type="journal article" date="2022" name="Nat. Genet.">
        <title>Improved pea reference genome and pan-genome highlight genomic features and evolutionary characteristics.</title>
        <authorList>
            <person name="Yang T."/>
            <person name="Liu R."/>
            <person name="Luo Y."/>
            <person name="Hu S."/>
            <person name="Wang D."/>
            <person name="Wang C."/>
            <person name="Pandey M.K."/>
            <person name="Ge S."/>
            <person name="Xu Q."/>
            <person name="Li N."/>
            <person name="Li G."/>
            <person name="Huang Y."/>
            <person name="Saxena R.K."/>
            <person name="Ji Y."/>
            <person name="Li M."/>
            <person name="Yan X."/>
            <person name="He Y."/>
            <person name="Liu Y."/>
            <person name="Wang X."/>
            <person name="Xiang C."/>
            <person name="Varshney R.K."/>
            <person name="Ding H."/>
            <person name="Gao S."/>
            <person name="Zong X."/>
        </authorList>
    </citation>
    <scope>NUCLEOTIDE SEQUENCE [LARGE SCALE GENOMIC DNA]</scope>
    <source>
        <strain evidence="3 4">cv. Zhongwan 6</strain>
    </source>
</reference>
<protein>
    <recommendedName>
        <fullName evidence="2">DUF6821 domain-containing protein</fullName>
    </recommendedName>
</protein>
<keyword evidence="1" id="KW-1133">Transmembrane helix</keyword>
<keyword evidence="1" id="KW-0472">Membrane</keyword>
<feature type="domain" description="DUF6821" evidence="2">
    <location>
        <begin position="89"/>
        <end position="248"/>
    </location>
</feature>
<comment type="caution">
    <text evidence="3">The sequence shown here is derived from an EMBL/GenBank/DDBJ whole genome shotgun (WGS) entry which is preliminary data.</text>
</comment>
<accession>A0A9D4XWT9</accession>
<feature type="transmembrane region" description="Helical" evidence="1">
    <location>
        <begin position="168"/>
        <end position="191"/>
    </location>
</feature>
<organism evidence="3 4">
    <name type="scientific">Pisum sativum</name>
    <name type="common">Garden pea</name>
    <name type="synonym">Lathyrus oleraceus</name>
    <dbReference type="NCBI Taxonomy" id="3888"/>
    <lineage>
        <taxon>Eukaryota</taxon>
        <taxon>Viridiplantae</taxon>
        <taxon>Streptophyta</taxon>
        <taxon>Embryophyta</taxon>
        <taxon>Tracheophyta</taxon>
        <taxon>Spermatophyta</taxon>
        <taxon>Magnoliopsida</taxon>
        <taxon>eudicotyledons</taxon>
        <taxon>Gunneridae</taxon>
        <taxon>Pentapetalae</taxon>
        <taxon>rosids</taxon>
        <taxon>fabids</taxon>
        <taxon>Fabales</taxon>
        <taxon>Fabaceae</taxon>
        <taxon>Papilionoideae</taxon>
        <taxon>50 kb inversion clade</taxon>
        <taxon>NPAAA clade</taxon>
        <taxon>Hologalegina</taxon>
        <taxon>IRL clade</taxon>
        <taxon>Fabeae</taxon>
        <taxon>Lathyrus</taxon>
    </lineage>
</organism>
<name>A0A9D4XWT9_PEA</name>
<evidence type="ECO:0000313" key="3">
    <source>
        <dbReference type="EMBL" id="KAI5427773.1"/>
    </source>
</evidence>
<dbReference type="InterPro" id="IPR045883">
    <property type="entry name" value="At4g13530-like"/>
</dbReference>
<evidence type="ECO:0000259" key="2">
    <source>
        <dbReference type="Pfam" id="PF20705"/>
    </source>
</evidence>
<dbReference type="OrthoDB" id="766965at2759"/>
<dbReference type="PANTHER" id="PTHR33646:SF2">
    <property type="entry name" value="F20H23.8 PROTEIN"/>
    <property type="match status" value="1"/>
</dbReference>
<dbReference type="PANTHER" id="PTHR33646">
    <property type="entry name" value="GB|AAF00631.1"/>
    <property type="match status" value="1"/>
</dbReference>
<keyword evidence="4" id="KW-1185">Reference proteome</keyword>
<dbReference type="Pfam" id="PF20705">
    <property type="entry name" value="DUF6821"/>
    <property type="match status" value="1"/>
</dbReference>
<evidence type="ECO:0000313" key="4">
    <source>
        <dbReference type="Proteomes" id="UP001058974"/>
    </source>
</evidence>
<gene>
    <name evidence="3" type="ORF">KIW84_032978</name>
</gene>
<evidence type="ECO:0000256" key="1">
    <source>
        <dbReference type="SAM" id="Phobius"/>
    </source>
</evidence>
<dbReference type="InterPro" id="IPR049224">
    <property type="entry name" value="DUF6821"/>
</dbReference>
<dbReference type="EMBL" id="JAMSHJ010000003">
    <property type="protein sequence ID" value="KAI5427773.1"/>
    <property type="molecule type" value="Genomic_DNA"/>
</dbReference>
<sequence>MDINEWVILSDDGFLDDEKQIFLGKRNSFSDSISNFDKDYFCTSPKSTKLIETESSKVPKLLVHVPIQFEPKIEKVPSEEELVKEHTYEDSVSQVFFHVKENKFVDMKLESPKSCSGRGLFSQLDAVEDMEMMTSPRMKNMEKDNNVVMYYNEKEGENMNGRFNLWKWSLTGVGAICSFGVVAATVCVLLFGSQQRNKKDHTIRIQIYTDDKRIKQVVQHATKLNEAFAAVRGVPLSRAHISYGGYYDHSV</sequence>
<keyword evidence="1" id="KW-0812">Transmembrane</keyword>
<proteinExistence type="predicted"/>